<keyword evidence="1" id="KW-0812">Transmembrane</keyword>
<protein>
    <recommendedName>
        <fullName evidence="4">Kinetoplast ribosomal PPR-repeat containing protein 3</fullName>
    </recommendedName>
</protein>
<dbReference type="PaxDb" id="353153-Q4DB01"/>
<dbReference type="SMR" id="Q4DB01"/>
<evidence type="ECO:0000313" key="2">
    <source>
        <dbReference type="EMBL" id="EAN89703.1"/>
    </source>
</evidence>
<dbReference type="PANTHER" id="PTHR47939:SF1">
    <property type="entry name" value="OS04G0684500 PROTEIN"/>
    <property type="match status" value="1"/>
</dbReference>
<dbReference type="InterPro" id="IPR050667">
    <property type="entry name" value="PPR-containing_protein"/>
</dbReference>
<dbReference type="KEGG" id="tcr:510087.50"/>
<comment type="caution">
    <text evidence="2">The sequence shown here is derived from an EMBL/GenBank/DDBJ whole genome shotgun (WGS) entry which is preliminary data.</text>
</comment>
<dbReference type="InParanoid" id="Q4DB01"/>
<organism evidence="2 3">
    <name type="scientific">Trypanosoma cruzi (strain CL Brener)</name>
    <dbReference type="NCBI Taxonomy" id="353153"/>
    <lineage>
        <taxon>Eukaryota</taxon>
        <taxon>Discoba</taxon>
        <taxon>Euglenozoa</taxon>
        <taxon>Kinetoplastea</taxon>
        <taxon>Metakinetoplastina</taxon>
        <taxon>Trypanosomatida</taxon>
        <taxon>Trypanosomatidae</taxon>
        <taxon>Trypanosoma</taxon>
        <taxon>Schizotrypanum</taxon>
    </lineage>
</organism>
<feature type="transmembrane region" description="Helical" evidence="1">
    <location>
        <begin position="47"/>
        <end position="70"/>
    </location>
</feature>
<dbReference type="RefSeq" id="XP_811554.1">
    <property type="nucleotide sequence ID" value="XM_806461.1"/>
</dbReference>
<sequence length="622" mass="69440">MVCPYEKRVLGCCLWLFLACVRLPLPLYSCDPFGLSARPCCPLFKISLISLWVGFLGGVGVMMCVLFFFLEAMVSACVCVCVLVFCCVPSFVACNVLGFFFLHGVTRWYGKEAKKGRLFCSAMWRFPSCSPLVVSFHLCIACIHTTVSPAGVRRAAADGAWRSQRGRGAGRSRRARVLDIAESASRTRSETLMSTGGIKDTPSPCSKAEELSAAAERKHSQLCSHEVEEAPVMAAHDPAAVVKLDSRRRQIHLSHIQRELIWNARRQQYQQLLVRIVACLESHLSPIEKCHALLSLHEEVIKKRIRLRSDTYEDILHIFYAVATLGSAAPTLADEEAVDRRGLTSSLSSLLPAEFAGNSVAASSLLAGPLLQSLWTIYRYMIDSGTNPTARTVQYMMGILERRSKKDAIVEARAHSLMMDLDRFHLTPTEYTIAAYVGVCDQNGVMHLAVARVTDYRTRHEKQVSPGIYARLLFGLAHNHQYDEAISCLTTIDSVAVTPHLLNAILHVARHSRSPLSAFTFYKSLIGPKGNNIAPTSHTISILLEAMCATECYDEIDFLLSEMRRHRVKGNKVMLNRLLGVLLKLKRHTEGMALCRTMERKGIMVFDELRRECEDFSTTSHR</sequence>
<dbReference type="STRING" id="353153.Q4DB01"/>
<dbReference type="AlphaFoldDB" id="Q4DB01"/>
<reference evidence="2 3" key="1">
    <citation type="journal article" date="2005" name="Science">
        <title>The genome sequence of Trypanosoma cruzi, etiologic agent of Chagas disease.</title>
        <authorList>
            <person name="El-Sayed N.M."/>
            <person name="Myler P.J."/>
            <person name="Bartholomeu D.C."/>
            <person name="Nilsson D."/>
            <person name="Aggarwal G."/>
            <person name="Tran A.N."/>
            <person name="Ghedin E."/>
            <person name="Worthey E.A."/>
            <person name="Delcher A.L."/>
            <person name="Blandin G."/>
            <person name="Westenberger S.J."/>
            <person name="Caler E."/>
            <person name="Cerqueira G.C."/>
            <person name="Branche C."/>
            <person name="Haas B."/>
            <person name="Anupama A."/>
            <person name="Arner E."/>
            <person name="Aslund L."/>
            <person name="Attipoe P."/>
            <person name="Bontempi E."/>
            <person name="Bringaud F."/>
            <person name="Burton P."/>
            <person name="Cadag E."/>
            <person name="Campbell D.A."/>
            <person name="Carrington M."/>
            <person name="Crabtree J."/>
            <person name="Darban H."/>
            <person name="da Silveira J.F."/>
            <person name="de Jong P."/>
            <person name="Edwards K."/>
            <person name="Englund P.T."/>
            <person name="Fazelina G."/>
            <person name="Feldblyum T."/>
            <person name="Ferella M."/>
            <person name="Frasch A.C."/>
            <person name="Gull K."/>
            <person name="Horn D."/>
            <person name="Hou L."/>
            <person name="Huang Y."/>
            <person name="Kindlund E."/>
            <person name="Klingbeil M."/>
            <person name="Kluge S."/>
            <person name="Koo H."/>
            <person name="Lacerda D."/>
            <person name="Levin M.J."/>
            <person name="Lorenzi H."/>
            <person name="Louie T."/>
            <person name="Machado C.R."/>
            <person name="McCulloch R."/>
            <person name="McKenna A."/>
            <person name="Mizuno Y."/>
            <person name="Mottram J.C."/>
            <person name="Nelson S."/>
            <person name="Ochaya S."/>
            <person name="Osoegawa K."/>
            <person name="Pai G."/>
            <person name="Parsons M."/>
            <person name="Pentony M."/>
            <person name="Pettersson U."/>
            <person name="Pop M."/>
            <person name="Ramirez J.L."/>
            <person name="Rinta J."/>
            <person name="Robertson L."/>
            <person name="Salzberg S.L."/>
            <person name="Sanchez D.O."/>
            <person name="Seyler A."/>
            <person name="Sharma R."/>
            <person name="Shetty J."/>
            <person name="Simpson A.J."/>
            <person name="Sisk E."/>
            <person name="Tammi M.T."/>
            <person name="Tarleton R."/>
            <person name="Teixeira S."/>
            <person name="Van Aken S."/>
            <person name="Vogt C."/>
            <person name="Ward P.N."/>
            <person name="Wickstead B."/>
            <person name="Wortman J."/>
            <person name="White O."/>
            <person name="Fraser C.M."/>
            <person name="Stuart K.D."/>
            <person name="Andersson B."/>
        </authorList>
    </citation>
    <scope>NUCLEOTIDE SEQUENCE [LARGE SCALE GENOMIC DNA]</scope>
    <source>
        <strain evidence="2 3">CL Brener</strain>
    </source>
</reference>
<dbReference type="GeneID" id="3542535"/>
<dbReference type="PANTHER" id="PTHR47939">
    <property type="entry name" value="MEMBRANE-ASSOCIATED SALT-INDUCIBLE PROTEIN-LIKE"/>
    <property type="match status" value="1"/>
</dbReference>
<evidence type="ECO:0000313" key="3">
    <source>
        <dbReference type="Proteomes" id="UP000002296"/>
    </source>
</evidence>
<keyword evidence="3" id="KW-1185">Reference proteome</keyword>
<dbReference type="eggNOG" id="ENOG502QQF8">
    <property type="taxonomic scope" value="Eukaryota"/>
</dbReference>
<name>Q4DB01_TRYCC</name>
<feature type="transmembrane region" description="Helical" evidence="1">
    <location>
        <begin position="77"/>
        <end position="102"/>
    </location>
</feature>
<keyword evidence="1" id="KW-0472">Membrane</keyword>
<dbReference type="PROSITE" id="PS51257">
    <property type="entry name" value="PROKAR_LIPOPROTEIN"/>
    <property type="match status" value="1"/>
</dbReference>
<proteinExistence type="predicted"/>
<evidence type="ECO:0000256" key="1">
    <source>
        <dbReference type="SAM" id="Phobius"/>
    </source>
</evidence>
<accession>Q4DB01</accession>
<dbReference type="Proteomes" id="UP000002296">
    <property type="component" value="Unassembled WGS sequence"/>
</dbReference>
<evidence type="ECO:0008006" key="4">
    <source>
        <dbReference type="Google" id="ProtNLM"/>
    </source>
</evidence>
<dbReference type="OMA" id="IQRELIW"/>
<gene>
    <name evidence="2" type="ORF">Tc00.1047053510087.50</name>
</gene>
<dbReference type="InterPro" id="IPR011990">
    <property type="entry name" value="TPR-like_helical_dom_sf"/>
</dbReference>
<dbReference type="EMBL" id="AAHK01000719">
    <property type="protein sequence ID" value="EAN89703.1"/>
    <property type="molecule type" value="Genomic_DNA"/>
</dbReference>
<dbReference type="Gene3D" id="1.25.40.10">
    <property type="entry name" value="Tetratricopeptide repeat domain"/>
    <property type="match status" value="1"/>
</dbReference>
<keyword evidence="1" id="KW-1133">Transmembrane helix</keyword>